<comment type="cofactor">
    <cofactor evidence="1">
        <name>thiamine diphosphate</name>
        <dbReference type="ChEBI" id="CHEBI:58937"/>
    </cofactor>
</comment>
<keyword evidence="6" id="KW-1185">Reference proteome</keyword>
<evidence type="ECO:0000256" key="2">
    <source>
        <dbReference type="ARBA" id="ARBA00007131"/>
    </source>
</evidence>
<dbReference type="Pfam" id="PF02780">
    <property type="entry name" value="Transketolase_C"/>
    <property type="match status" value="1"/>
</dbReference>
<dbReference type="InterPro" id="IPR029061">
    <property type="entry name" value="THDP-binding"/>
</dbReference>
<sequence>MELKATRDAFGEILVELGEKNEKIVALSADLQDSTKAIHFQNKFPDRFFNVGIAEQDLIEIGAGLAGEGFIPIVSSFAAFLATRPYDQIRILACYNNLNIKIIATHSGLTVGEDGGTAQCLEDIAIMRVLPNMKIFQPCDGNETKAILKAVIEDNGPCYIRLARAKYPKIYDENKKFIIGRGDILDDGNDGTIIATGYMVSKALDIKKQLKEEKNINLRIINMSSIKPLDKDLIIKCAKETQKIITLEEHQIYGGLGGAVSEVLGEYYPCPIKIIGVKDKFGQSGSPEEILKEYGLDNESIKETILSFL</sequence>
<keyword evidence="3" id="KW-0786">Thiamine pyrophosphate</keyword>
<dbReference type="OrthoDB" id="8732661at2"/>
<dbReference type="EMBL" id="FUWX01000006">
    <property type="protein sequence ID" value="SJZ54670.1"/>
    <property type="molecule type" value="Genomic_DNA"/>
</dbReference>
<dbReference type="AlphaFoldDB" id="A0A1T4LIW8"/>
<protein>
    <submittedName>
        <fullName evidence="5">Transketolase</fullName>
    </submittedName>
</protein>
<dbReference type="PANTHER" id="PTHR43825">
    <property type="entry name" value="PYRUVATE DEHYDROGENASE E1 COMPONENT"/>
    <property type="match status" value="1"/>
</dbReference>
<reference evidence="5 6" key="1">
    <citation type="submission" date="2017-02" db="EMBL/GenBank/DDBJ databases">
        <authorList>
            <person name="Peterson S.W."/>
        </authorList>
    </citation>
    <scope>NUCLEOTIDE SEQUENCE [LARGE SCALE GENOMIC DNA]</scope>
    <source>
        <strain evidence="5 6">ATCC 700028</strain>
    </source>
</reference>
<dbReference type="RefSeq" id="WP_078693405.1">
    <property type="nucleotide sequence ID" value="NZ_FUWX01000006.1"/>
</dbReference>
<evidence type="ECO:0000256" key="3">
    <source>
        <dbReference type="ARBA" id="ARBA00023052"/>
    </source>
</evidence>
<dbReference type="InterPro" id="IPR033248">
    <property type="entry name" value="Transketolase_C"/>
</dbReference>
<evidence type="ECO:0000313" key="5">
    <source>
        <dbReference type="EMBL" id="SJZ54670.1"/>
    </source>
</evidence>
<gene>
    <name evidence="5" type="ORF">SAMN02745174_00875</name>
</gene>
<proteinExistence type="inferred from homology"/>
<dbReference type="Proteomes" id="UP000191153">
    <property type="component" value="Unassembled WGS sequence"/>
</dbReference>
<dbReference type="PANTHER" id="PTHR43825:SF1">
    <property type="entry name" value="TRANSKETOLASE-LIKE PYRIMIDINE-BINDING DOMAIN-CONTAINING PROTEIN"/>
    <property type="match status" value="1"/>
</dbReference>
<accession>A0A1T4LIW8</accession>
<dbReference type="SUPFAM" id="SSF52518">
    <property type="entry name" value="Thiamin diphosphate-binding fold (THDP-binding)"/>
    <property type="match status" value="1"/>
</dbReference>
<dbReference type="InterPro" id="IPR051157">
    <property type="entry name" value="PDH/Transketolase"/>
</dbReference>
<dbReference type="Gene3D" id="3.40.50.970">
    <property type="match status" value="1"/>
</dbReference>
<dbReference type="InterPro" id="IPR009014">
    <property type="entry name" value="Transketo_C/PFOR_II"/>
</dbReference>
<dbReference type="Pfam" id="PF02779">
    <property type="entry name" value="Transket_pyr"/>
    <property type="match status" value="1"/>
</dbReference>
<evidence type="ECO:0000313" key="6">
    <source>
        <dbReference type="Proteomes" id="UP000191153"/>
    </source>
</evidence>
<name>A0A1T4LIW8_9FUSO</name>
<dbReference type="Gene3D" id="3.40.50.920">
    <property type="match status" value="1"/>
</dbReference>
<evidence type="ECO:0000259" key="4">
    <source>
        <dbReference type="SMART" id="SM00861"/>
    </source>
</evidence>
<dbReference type="SMART" id="SM00861">
    <property type="entry name" value="Transket_pyr"/>
    <property type="match status" value="1"/>
</dbReference>
<dbReference type="CDD" id="cd07033">
    <property type="entry name" value="TPP_PYR_DXS_TK_like"/>
    <property type="match status" value="1"/>
</dbReference>
<evidence type="ECO:0000256" key="1">
    <source>
        <dbReference type="ARBA" id="ARBA00001964"/>
    </source>
</evidence>
<comment type="similarity">
    <text evidence="2">Belongs to the transketolase family.</text>
</comment>
<dbReference type="STRING" id="180163.SAMN02745174_00875"/>
<feature type="domain" description="Transketolase-like pyrimidine-binding" evidence="4">
    <location>
        <begin position="4"/>
        <end position="169"/>
    </location>
</feature>
<organism evidence="5 6">
    <name type="scientific">Cetobacterium ceti</name>
    <dbReference type="NCBI Taxonomy" id="180163"/>
    <lineage>
        <taxon>Bacteria</taxon>
        <taxon>Fusobacteriati</taxon>
        <taxon>Fusobacteriota</taxon>
        <taxon>Fusobacteriia</taxon>
        <taxon>Fusobacteriales</taxon>
        <taxon>Fusobacteriaceae</taxon>
        <taxon>Cetobacterium</taxon>
    </lineage>
</organism>
<dbReference type="SUPFAM" id="SSF52922">
    <property type="entry name" value="TK C-terminal domain-like"/>
    <property type="match status" value="1"/>
</dbReference>
<dbReference type="InterPro" id="IPR005475">
    <property type="entry name" value="Transketolase-like_Pyr-bd"/>
</dbReference>
<dbReference type="FunFam" id="3.40.50.970:FF:000129">
    <property type="entry name" value="Transketolase"/>
    <property type="match status" value="1"/>
</dbReference>